<dbReference type="CDD" id="cd00383">
    <property type="entry name" value="trans_reg_C"/>
    <property type="match status" value="1"/>
</dbReference>
<accession>F9SX98</accession>
<keyword evidence="1 2" id="KW-0238">DNA-binding</keyword>
<dbReference type="eggNOG" id="COG3710">
    <property type="taxonomic scope" value="Bacteria"/>
</dbReference>
<comment type="caution">
    <text evidence="5">The sequence shown here is derived from an EMBL/GenBank/DDBJ whole genome shotgun (WGS) entry which is preliminary data.</text>
</comment>
<protein>
    <submittedName>
        <fullName evidence="5">DNA-binding transcriptional activator CadC</fullName>
    </submittedName>
</protein>
<dbReference type="InterPro" id="IPR001867">
    <property type="entry name" value="OmpR/PhoB-type_DNA-bd"/>
</dbReference>
<dbReference type="PROSITE" id="PS51755">
    <property type="entry name" value="OMPR_PHOB"/>
    <property type="match status" value="1"/>
</dbReference>
<dbReference type="GO" id="GO:0006355">
    <property type="term" value="P:regulation of DNA-templated transcription"/>
    <property type="evidence" value="ECO:0007669"/>
    <property type="project" value="InterPro"/>
</dbReference>
<dbReference type="STRING" id="675816.VIA_000491"/>
<dbReference type="SMART" id="SM00862">
    <property type="entry name" value="Trans_reg_C"/>
    <property type="match status" value="1"/>
</dbReference>
<evidence type="ECO:0000259" key="4">
    <source>
        <dbReference type="PROSITE" id="PS51755"/>
    </source>
</evidence>
<dbReference type="RefSeq" id="WP_004418200.1">
    <property type="nucleotide sequence ID" value="NZ_ACZV01000003.1"/>
</dbReference>
<dbReference type="Pfam" id="PF00486">
    <property type="entry name" value="Trans_reg_C"/>
    <property type="match status" value="1"/>
</dbReference>
<feature type="DNA-binding region" description="OmpR/PhoB-type" evidence="2">
    <location>
        <begin position="3"/>
        <end position="102"/>
    </location>
</feature>
<organism evidence="5 6">
    <name type="scientific">Vibrio orientalis CIP 102891 = ATCC 33934</name>
    <dbReference type="NCBI Taxonomy" id="675816"/>
    <lineage>
        <taxon>Bacteria</taxon>
        <taxon>Pseudomonadati</taxon>
        <taxon>Pseudomonadota</taxon>
        <taxon>Gammaproteobacteria</taxon>
        <taxon>Vibrionales</taxon>
        <taxon>Vibrionaceae</taxon>
        <taxon>Vibrio</taxon>
        <taxon>Vibrio oreintalis group</taxon>
    </lineage>
</organism>
<dbReference type="SUPFAM" id="SSF48452">
    <property type="entry name" value="TPR-like"/>
    <property type="match status" value="1"/>
</dbReference>
<dbReference type="Gene3D" id="1.10.10.10">
    <property type="entry name" value="Winged helix-like DNA-binding domain superfamily/Winged helix DNA-binding domain"/>
    <property type="match status" value="1"/>
</dbReference>
<reference evidence="5 6" key="1">
    <citation type="journal article" date="2012" name="Int. J. Syst. Evol. Microbiol.">
        <title>Vibrio caribbeanicus sp. nov., isolated from the marine sponge Scleritoderma cyanea.</title>
        <authorList>
            <person name="Hoffmann M."/>
            <person name="Monday S.R."/>
            <person name="Allard M.W."/>
            <person name="Strain E.A."/>
            <person name="Whittaker P."/>
            <person name="Naum M."/>
            <person name="McCarthy P.J."/>
            <person name="Lopez J.V."/>
            <person name="Fischer M."/>
            <person name="Brown E.W."/>
        </authorList>
    </citation>
    <scope>NUCLEOTIDE SEQUENCE [LARGE SCALE GENOMIC DNA]</scope>
    <source>
        <strain evidence="6">CIP 102891 / ATCC 33934</strain>
    </source>
</reference>
<keyword evidence="3" id="KW-0472">Membrane</keyword>
<evidence type="ECO:0000256" key="1">
    <source>
        <dbReference type="ARBA" id="ARBA00023125"/>
    </source>
</evidence>
<dbReference type="GO" id="GO:0003677">
    <property type="term" value="F:DNA binding"/>
    <property type="evidence" value="ECO:0007669"/>
    <property type="project" value="UniProtKB-UniRule"/>
</dbReference>
<evidence type="ECO:0000256" key="3">
    <source>
        <dbReference type="SAM" id="Phobius"/>
    </source>
</evidence>
<dbReference type="Proteomes" id="UP000002817">
    <property type="component" value="Unassembled WGS sequence"/>
</dbReference>
<dbReference type="GO" id="GO:0000160">
    <property type="term" value="P:phosphorelay signal transduction system"/>
    <property type="evidence" value="ECO:0007669"/>
    <property type="project" value="InterPro"/>
</dbReference>
<feature type="domain" description="OmpR/PhoB-type" evidence="4">
    <location>
        <begin position="3"/>
        <end position="102"/>
    </location>
</feature>
<dbReference type="EMBL" id="AFWH01000056">
    <property type="protein sequence ID" value="EGU47064.1"/>
    <property type="molecule type" value="Genomic_DNA"/>
</dbReference>
<dbReference type="Gene3D" id="1.25.40.10">
    <property type="entry name" value="Tetratricopeptide repeat domain"/>
    <property type="match status" value="1"/>
</dbReference>
<evidence type="ECO:0000313" key="5">
    <source>
        <dbReference type="EMBL" id="EGU47064.1"/>
    </source>
</evidence>
<dbReference type="SUPFAM" id="SSF46894">
    <property type="entry name" value="C-terminal effector domain of the bipartite response regulators"/>
    <property type="match status" value="1"/>
</dbReference>
<evidence type="ECO:0000256" key="2">
    <source>
        <dbReference type="PROSITE-ProRule" id="PRU01091"/>
    </source>
</evidence>
<feature type="transmembrane region" description="Helical" evidence="3">
    <location>
        <begin position="168"/>
        <end position="186"/>
    </location>
</feature>
<sequence length="515" mass="58184">MVGMYLQINDWVLSVDENKLYRQDREVSVEPRLINLLLFLAQHVGEVFCREELIEHVWSGAIVTDQVVTQSIFELRKLLKDGREDNTHYVVTVPKRGYKLVANVEALERLPLGKGKTPDVTQASVHAEPVQSGNSSEMTFPAGPLTRAVCQKRRSGYFTLNSRGKHNVLNALWISLLVVFIAIFTYHQTGVKITQAIDAHLIEFQYQDGFNNSQLSHELADGITQKLMSDITQVSSYRVQLDKADFTSGILPGKTVSVRVEDENGSEFLVVEYRNNSSEKVIFSRQYPLAIQHLKAILRQVAVDLMTAMKIPQPEQKSNALVVGLPNDAQAMQLLIQANHYLNQSDVKPFKHGVDLLEQVLQIEPNNLYVQAELYISYYVAQALDTEQELNQSRVNALSRNLEASRPILVAPVQPRIYEALALHATLSNHMDVAKRYLDQALATRDSTLSYVLLGKHAELMGDLDQASEAYSEAFYIDTAIETYMLCENMIFYTNLKSLDYALYRSVHPSVVHLL</sequence>
<dbReference type="InterPro" id="IPR036388">
    <property type="entry name" value="WH-like_DNA-bd_sf"/>
</dbReference>
<dbReference type="AlphaFoldDB" id="F9SX98"/>
<dbReference type="InterPro" id="IPR011990">
    <property type="entry name" value="TPR-like_helical_dom_sf"/>
</dbReference>
<proteinExistence type="predicted"/>
<keyword evidence="3" id="KW-0812">Transmembrane</keyword>
<dbReference type="InterPro" id="IPR016032">
    <property type="entry name" value="Sig_transdc_resp-reg_C-effctor"/>
</dbReference>
<evidence type="ECO:0000313" key="6">
    <source>
        <dbReference type="Proteomes" id="UP000002817"/>
    </source>
</evidence>
<dbReference type="PATRIC" id="fig|675816.5.peg.3538"/>
<dbReference type="NCBIfam" id="NF007540">
    <property type="entry name" value="PRK10153.1"/>
    <property type="match status" value="1"/>
</dbReference>
<keyword evidence="3" id="KW-1133">Transmembrane helix</keyword>
<name>F9SX98_VIBOR</name>
<dbReference type="OrthoDB" id="6311790at2"/>
<gene>
    <name evidence="5" type="ORF">VIOR3934_12767</name>
</gene>